<reference evidence="1 2" key="1">
    <citation type="submission" date="2019-03" db="EMBL/GenBank/DDBJ databases">
        <title>Genomic Encyclopedia of Type Strains, Phase IV (KMG-IV): sequencing the most valuable type-strain genomes for metagenomic binning, comparative biology and taxonomic classification.</title>
        <authorList>
            <person name="Goeker M."/>
        </authorList>
    </citation>
    <scope>NUCLEOTIDE SEQUENCE [LARGE SCALE GENOMIC DNA]</scope>
    <source>
        <strain evidence="1 2">LX-B</strain>
    </source>
</reference>
<keyword evidence="2" id="KW-1185">Reference proteome</keyword>
<organism evidence="1 2">
    <name type="scientific">Hydrogenispora ethanolica</name>
    <dbReference type="NCBI Taxonomy" id="1082276"/>
    <lineage>
        <taxon>Bacteria</taxon>
        <taxon>Bacillati</taxon>
        <taxon>Bacillota</taxon>
        <taxon>Hydrogenispora</taxon>
    </lineage>
</organism>
<protein>
    <recommendedName>
        <fullName evidence="3">Acetyltransferase (GNAT) family protein</fullName>
    </recommendedName>
</protein>
<dbReference type="RefSeq" id="WP_165907767.1">
    <property type="nucleotide sequence ID" value="NZ_SLUN01000003.1"/>
</dbReference>
<dbReference type="Proteomes" id="UP000295008">
    <property type="component" value="Unassembled WGS sequence"/>
</dbReference>
<accession>A0A4R1S7X0</accession>
<sequence>MNHQSARLLYREFTETDFQRFYSVFSNERVMRYALMDPFRSAEEIRPYFA</sequence>
<comment type="caution">
    <text evidence="1">The sequence shown here is derived from an EMBL/GenBank/DDBJ whole genome shotgun (WGS) entry which is preliminary data.</text>
</comment>
<evidence type="ECO:0000313" key="1">
    <source>
        <dbReference type="EMBL" id="TCL75194.1"/>
    </source>
</evidence>
<dbReference type="EMBL" id="SLUN01000003">
    <property type="protein sequence ID" value="TCL75194.1"/>
    <property type="molecule type" value="Genomic_DNA"/>
</dbReference>
<dbReference type="Gene3D" id="3.40.630.30">
    <property type="match status" value="1"/>
</dbReference>
<evidence type="ECO:0000313" key="2">
    <source>
        <dbReference type="Proteomes" id="UP000295008"/>
    </source>
</evidence>
<gene>
    <name evidence="1" type="ORF">EDC14_1003126</name>
</gene>
<proteinExistence type="predicted"/>
<dbReference type="AlphaFoldDB" id="A0A4R1S7X0"/>
<evidence type="ECO:0008006" key="3">
    <source>
        <dbReference type="Google" id="ProtNLM"/>
    </source>
</evidence>
<name>A0A4R1S7X0_HYDET</name>